<dbReference type="Proteomes" id="UP000070058">
    <property type="component" value="Unassembled WGS sequence"/>
</dbReference>
<evidence type="ECO:0000313" key="3">
    <source>
        <dbReference type="Proteomes" id="UP000070058"/>
    </source>
</evidence>
<dbReference type="AlphaFoldDB" id="A0A139SU52"/>
<dbReference type="EMBL" id="LSZQ01000009">
    <property type="protein sequence ID" value="KXU38085.1"/>
    <property type="molecule type" value="Genomic_DNA"/>
</dbReference>
<accession>A0A139SU52</accession>
<gene>
    <name evidence="2" type="ORF">AXK11_01200</name>
</gene>
<protein>
    <submittedName>
        <fullName evidence="2">Uncharacterized protein</fullName>
    </submittedName>
</protein>
<comment type="caution">
    <text evidence="2">The sequence shown here is derived from an EMBL/GenBank/DDBJ whole genome shotgun (WGS) entry which is preliminary data.</text>
</comment>
<name>A0A139SU52_9BACT</name>
<organism evidence="2 3">
    <name type="scientific">Cephaloticoccus primus</name>
    <dbReference type="NCBI Taxonomy" id="1548207"/>
    <lineage>
        <taxon>Bacteria</taxon>
        <taxon>Pseudomonadati</taxon>
        <taxon>Verrucomicrobiota</taxon>
        <taxon>Opitutia</taxon>
        <taxon>Opitutales</taxon>
        <taxon>Opitutaceae</taxon>
        <taxon>Cephaloticoccus</taxon>
    </lineage>
</organism>
<sequence length="70" mass="7317">MEFAVSRTDAVTGGERGGVGALFRSQRTEPSSMMVRTRAKSWTGSAMRCQWERSGGGAGVLSGEGVGCMS</sequence>
<keyword evidence="3" id="KW-1185">Reference proteome</keyword>
<evidence type="ECO:0000256" key="1">
    <source>
        <dbReference type="SAM" id="MobiDB-lite"/>
    </source>
</evidence>
<proteinExistence type="predicted"/>
<evidence type="ECO:0000313" key="2">
    <source>
        <dbReference type="EMBL" id="KXU38085.1"/>
    </source>
</evidence>
<feature type="region of interest" description="Disordered" evidence="1">
    <location>
        <begin position="1"/>
        <end position="22"/>
    </location>
</feature>
<reference evidence="3" key="1">
    <citation type="submission" date="2016-02" db="EMBL/GenBank/DDBJ databases">
        <authorList>
            <person name="Sanders J.G."/>
            <person name="Lin J.Y."/>
            <person name="Wertz J.T."/>
            <person name="Russell J.A."/>
            <person name="Moreau C.S."/>
            <person name="Powell S."/>
        </authorList>
    </citation>
    <scope>NUCLEOTIDE SEQUENCE [LARGE SCALE GENOMIC DNA]</scope>
    <source>
        <strain evidence="3">CAG34</strain>
    </source>
</reference>